<proteinExistence type="predicted"/>
<keyword evidence="1" id="KW-0472">Membrane</keyword>
<keyword evidence="1" id="KW-1133">Transmembrane helix</keyword>
<reference evidence="2 3" key="1">
    <citation type="submission" date="2013-05" db="EMBL/GenBank/DDBJ databases">
        <title>Draft genome sequence of Rubidibacter lacunae KORDI 51-2.</title>
        <authorList>
            <person name="Choi D.H."/>
            <person name="Noh J.H."/>
            <person name="Kwon K.-K."/>
            <person name="Lee J.-H."/>
            <person name="Ryu J.-Y."/>
        </authorList>
    </citation>
    <scope>NUCLEOTIDE SEQUENCE [LARGE SCALE GENOMIC DNA]</scope>
    <source>
        <strain evidence="2 3">KORDI 51-2</strain>
    </source>
</reference>
<keyword evidence="1" id="KW-0812">Transmembrane</keyword>
<dbReference type="AlphaFoldDB" id="U5DEA1"/>
<dbReference type="OrthoDB" id="484884at2"/>
<dbReference type="Proteomes" id="UP000016960">
    <property type="component" value="Unassembled WGS sequence"/>
</dbReference>
<dbReference type="EMBL" id="ASSJ01000006">
    <property type="protein sequence ID" value="ERN42843.1"/>
    <property type="molecule type" value="Genomic_DNA"/>
</dbReference>
<comment type="caution">
    <text evidence="2">The sequence shown here is derived from an EMBL/GenBank/DDBJ whole genome shotgun (WGS) entry which is preliminary data.</text>
</comment>
<dbReference type="PANTHER" id="PTHR41795">
    <property type="entry name" value="EXOPOLYSACCHARIDE SYNTHESIS PROTEIN"/>
    <property type="match status" value="1"/>
</dbReference>
<dbReference type="InterPro" id="IPR010331">
    <property type="entry name" value="ExoD"/>
</dbReference>
<feature type="transmembrane region" description="Helical" evidence="1">
    <location>
        <begin position="166"/>
        <end position="189"/>
    </location>
</feature>
<evidence type="ECO:0000313" key="3">
    <source>
        <dbReference type="Proteomes" id="UP000016960"/>
    </source>
</evidence>
<dbReference type="PANTHER" id="PTHR41795:SF1">
    <property type="entry name" value="EXOPOLYSACCHARIDE SYNTHESIS PROTEIN"/>
    <property type="match status" value="1"/>
</dbReference>
<dbReference type="InParanoid" id="U5DEA1"/>
<evidence type="ECO:0000256" key="1">
    <source>
        <dbReference type="SAM" id="Phobius"/>
    </source>
</evidence>
<dbReference type="STRING" id="582515.KR51_00004620"/>
<keyword evidence="3" id="KW-1185">Reference proteome</keyword>
<dbReference type="RefSeq" id="WP_022604311.1">
    <property type="nucleotide sequence ID" value="NZ_ASSJ01000006.1"/>
</dbReference>
<dbReference type="PATRIC" id="fig|582515.4.peg.529"/>
<organism evidence="2 3">
    <name type="scientific">Rubidibacter lacunae KORDI 51-2</name>
    <dbReference type="NCBI Taxonomy" id="582515"/>
    <lineage>
        <taxon>Bacteria</taxon>
        <taxon>Bacillati</taxon>
        <taxon>Cyanobacteriota</taxon>
        <taxon>Cyanophyceae</taxon>
        <taxon>Oscillatoriophycideae</taxon>
        <taxon>Chroococcales</taxon>
        <taxon>Aphanothecaceae</taxon>
        <taxon>Rubidibacter</taxon>
    </lineage>
</organism>
<protein>
    <submittedName>
        <fullName evidence="2">Putative ABC-type transport system, permease component</fullName>
    </submittedName>
</protein>
<feature type="transmembrane region" description="Helical" evidence="1">
    <location>
        <begin position="126"/>
        <end position="146"/>
    </location>
</feature>
<name>U5DEA1_9CHRO</name>
<gene>
    <name evidence="2" type="ORF">KR51_00004620</name>
</gene>
<dbReference type="Pfam" id="PF06055">
    <property type="entry name" value="ExoD"/>
    <property type="match status" value="1"/>
</dbReference>
<dbReference type="PIRSF" id="PIRSF033239">
    <property type="entry name" value="ExoD"/>
    <property type="match status" value="1"/>
</dbReference>
<evidence type="ECO:0000313" key="2">
    <source>
        <dbReference type="EMBL" id="ERN42843.1"/>
    </source>
</evidence>
<dbReference type="eggNOG" id="COG3932">
    <property type="taxonomic scope" value="Bacteria"/>
</dbReference>
<accession>U5DEA1</accession>
<sequence length="205" mass="21771">MARLSVELERFLFEEPRQSRVTFAELLELAQERAFGVLFALISLPSALPVPAPGYSVPFGIALLLLAMQLAIGREKPWLPPRLAKGAIALETARKFAKSGTPWLKRFEAIARPRLTFLCTNRAGQALMGCAIALMSVSMMIPVPLTNTVPAMGIFITGVGLVEDDGAIALGGLIICALGAMLTTAVLLFGAEAVRQGIKLLLGAG</sequence>